<organism evidence="3 4">
    <name type="scientific">Deinococcus budaensis</name>
    <dbReference type="NCBI Taxonomy" id="1665626"/>
    <lineage>
        <taxon>Bacteria</taxon>
        <taxon>Thermotogati</taxon>
        <taxon>Deinococcota</taxon>
        <taxon>Deinococci</taxon>
        <taxon>Deinococcales</taxon>
        <taxon>Deinococcaceae</taxon>
        <taxon>Deinococcus</taxon>
    </lineage>
</organism>
<sequence length="154" mass="17146">MTPASAAARAHSRPIEILLVEDSEPDVLLTQEAFEGARVPNRVHVVRDGVEALRFLRGEGEHAGMPRPDVILLDINMPRKNGLEVLAEIKNDPELAPIPVVMLTTSQSEDDVRGSYARHASGYVVKPVGFENFLNAIRAFEDFWMTFVRFPPRA</sequence>
<dbReference type="PROSITE" id="PS50110">
    <property type="entry name" value="RESPONSE_REGULATORY"/>
    <property type="match status" value="1"/>
</dbReference>
<dbReference type="EMBL" id="JACHFN010000003">
    <property type="protein sequence ID" value="MBB5233786.1"/>
    <property type="molecule type" value="Genomic_DNA"/>
</dbReference>
<dbReference type="Gene3D" id="3.40.50.2300">
    <property type="match status" value="1"/>
</dbReference>
<dbReference type="InterPro" id="IPR011006">
    <property type="entry name" value="CheY-like_superfamily"/>
</dbReference>
<evidence type="ECO:0000313" key="3">
    <source>
        <dbReference type="EMBL" id="MBB5233786.1"/>
    </source>
</evidence>
<protein>
    <submittedName>
        <fullName evidence="3">CheY-like chemotaxis protein</fullName>
    </submittedName>
</protein>
<dbReference type="Proteomes" id="UP000525389">
    <property type="component" value="Unassembled WGS sequence"/>
</dbReference>
<keyword evidence="4" id="KW-1185">Reference proteome</keyword>
<evidence type="ECO:0000256" key="1">
    <source>
        <dbReference type="PROSITE-ProRule" id="PRU00169"/>
    </source>
</evidence>
<dbReference type="SUPFAM" id="SSF52172">
    <property type="entry name" value="CheY-like"/>
    <property type="match status" value="1"/>
</dbReference>
<evidence type="ECO:0000313" key="4">
    <source>
        <dbReference type="Proteomes" id="UP000525389"/>
    </source>
</evidence>
<feature type="domain" description="Response regulatory" evidence="2">
    <location>
        <begin position="16"/>
        <end position="141"/>
    </location>
</feature>
<dbReference type="PANTHER" id="PTHR44520:SF2">
    <property type="entry name" value="RESPONSE REGULATOR RCP1"/>
    <property type="match status" value="1"/>
</dbReference>
<dbReference type="GO" id="GO:0000160">
    <property type="term" value="P:phosphorelay signal transduction system"/>
    <property type="evidence" value="ECO:0007669"/>
    <property type="project" value="InterPro"/>
</dbReference>
<dbReference type="PANTHER" id="PTHR44520">
    <property type="entry name" value="RESPONSE REGULATOR RCP1-RELATED"/>
    <property type="match status" value="1"/>
</dbReference>
<keyword evidence="1" id="KW-0597">Phosphoprotein</keyword>
<dbReference type="Pfam" id="PF00072">
    <property type="entry name" value="Response_reg"/>
    <property type="match status" value="1"/>
</dbReference>
<dbReference type="RefSeq" id="WP_184026760.1">
    <property type="nucleotide sequence ID" value="NZ_JACHFN010000003.1"/>
</dbReference>
<comment type="caution">
    <text evidence="3">The sequence shown here is derived from an EMBL/GenBank/DDBJ whole genome shotgun (WGS) entry which is preliminary data.</text>
</comment>
<dbReference type="InterPro" id="IPR052893">
    <property type="entry name" value="TCS_response_regulator"/>
</dbReference>
<feature type="modified residue" description="4-aspartylphosphate" evidence="1">
    <location>
        <position position="74"/>
    </location>
</feature>
<dbReference type="CDD" id="cd17557">
    <property type="entry name" value="REC_Rcp-like"/>
    <property type="match status" value="1"/>
</dbReference>
<evidence type="ECO:0000259" key="2">
    <source>
        <dbReference type="PROSITE" id="PS50110"/>
    </source>
</evidence>
<dbReference type="AlphaFoldDB" id="A0A7W8GDX1"/>
<reference evidence="3 4" key="1">
    <citation type="submission" date="2020-08" db="EMBL/GenBank/DDBJ databases">
        <title>Genomic Encyclopedia of Type Strains, Phase IV (KMG-IV): sequencing the most valuable type-strain genomes for metagenomic binning, comparative biology and taxonomic classification.</title>
        <authorList>
            <person name="Goeker M."/>
        </authorList>
    </citation>
    <scope>NUCLEOTIDE SEQUENCE [LARGE SCALE GENOMIC DNA]</scope>
    <source>
        <strain evidence="3 4">DSM 101791</strain>
    </source>
</reference>
<dbReference type="InterPro" id="IPR001789">
    <property type="entry name" value="Sig_transdc_resp-reg_receiver"/>
</dbReference>
<proteinExistence type="predicted"/>
<accession>A0A7W8GDX1</accession>
<name>A0A7W8GDX1_9DEIO</name>
<dbReference type="SMART" id="SM00448">
    <property type="entry name" value="REC"/>
    <property type="match status" value="1"/>
</dbReference>
<gene>
    <name evidence="3" type="ORF">HNQ09_001216</name>
</gene>